<keyword evidence="2" id="KW-1185">Reference proteome</keyword>
<dbReference type="InterPro" id="IPR006771">
    <property type="entry name" value="CetA-like"/>
</dbReference>
<dbReference type="AlphaFoldDB" id="A0AAE0WPQ0"/>
<evidence type="ECO:0000313" key="1">
    <source>
        <dbReference type="EMBL" id="KAK3675603.1"/>
    </source>
</evidence>
<dbReference type="Pfam" id="PF04681">
    <property type="entry name" value="Bys1"/>
    <property type="match status" value="1"/>
</dbReference>
<dbReference type="EMBL" id="JAUTXT010000014">
    <property type="protein sequence ID" value="KAK3675603.1"/>
    <property type="molecule type" value="Genomic_DNA"/>
</dbReference>
<comment type="caution">
    <text evidence="1">The sequence shown here is derived from an EMBL/GenBank/DDBJ whole genome shotgun (WGS) entry which is preliminary data.</text>
</comment>
<gene>
    <name evidence="1" type="ORF">LTR78_004687</name>
</gene>
<proteinExistence type="predicted"/>
<accession>A0AAE0WPQ0</accession>
<dbReference type="Proteomes" id="UP001274830">
    <property type="component" value="Unassembled WGS sequence"/>
</dbReference>
<sequence>MTVGLCCVSSLLNNELQDGMRTTSTTTASLLAFAVSAHATSYEINNYCTYNVSLTLSNATATEPALTLNSGLAFITDIVGKGNSVGITKEPGDYWDANGKKGIFGTSTVDGTLWWDLATGNSNGGPLDPQSINVTSSGPKADSCGHVTDYSGGVKNCPDDGHVALVVNLCSNN</sequence>
<protein>
    <submittedName>
        <fullName evidence="1">Uncharacterized protein</fullName>
    </submittedName>
</protein>
<name>A0AAE0WPQ0_9PEZI</name>
<reference evidence="1" key="1">
    <citation type="submission" date="2023-07" db="EMBL/GenBank/DDBJ databases">
        <title>Black Yeasts Isolated from many extreme environments.</title>
        <authorList>
            <person name="Coleine C."/>
            <person name="Stajich J.E."/>
            <person name="Selbmann L."/>
        </authorList>
    </citation>
    <scope>NUCLEOTIDE SEQUENCE</scope>
    <source>
        <strain evidence="1">CCFEE 5485</strain>
    </source>
</reference>
<organism evidence="1 2">
    <name type="scientific">Recurvomyces mirabilis</name>
    <dbReference type="NCBI Taxonomy" id="574656"/>
    <lineage>
        <taxon>Eukaryota</taxon>
        <taxon>Fungi</taxon>
        <taxon>Dikarya</taxon>
        <taxon>Ascomycota</taxon>
        <taxon>Pezizomycotina</taxon>
        <taxon>Dothideomycetes</taxon>
        <taxon>Dothideomycetidae</taxon>
        <taxon>Mycosphaerellales</taxon>
        <taxon>Teratosphaeriaceae</taxon>
        <taxon>Recurvomyces</taxon>
    </lineage>
</organism>
<evidence type="ECO:0000313" key="2">
    <source>
        <dbReference type="Proteomes" id="UP001274830"/>
    </source>
</evidence>